<dbReference type="InterPro" id="IPR057169">
    <property type="entry name" value="DUF7847"/>
</dbReference>
<keyword evidence="1" id="KW-0812">Transmembrane</keyword>
<proteinExistence type="predicted"/>
<gene>
    <name evidence="3" type="ORF">SAMN04487950_2628</name>
</gene>
<feature type="transmembrane region" description="Helical" evidence="1">
    <location>
        <begin position="135"/>
        <end position="158"/>
    </location>
</feature>
<evidence type="ECO:0000313" key="4">
    <source>
        <dbReference type="Proteomes" id="UP000199607"/>
    </source>
</evidence>
<organism evidence="3 4">
    <name type="scientific">Halogranum rubrum</name>
    <dbReference type="NCBI Taxonomy" id="553466"/>
    <lineage>
        <taxon>Archaea</taxon>
        <taxon>Methanobacteriati</taxon>
        <taxon>Methanobacteriota</taxon>
        <taxon>Stenosarchaea group</taxon>
        <taxon>Halobacteria</taxon>
        <taxon>Halobacteriales</taxon>
        <taxon>Haloferacaceae</taxon>
    </lineage>
</organism>
<feature type="domain" description="DUF7847" evidence="2">
    <location>
        <begin position="1"/>
        <end position="254"/>
    </location>
</feature>
<feature type="transmembrane region" description="Helical" evidence="1">
    <location>
        <begin position="85"/>
        <end position="115"/>
    </location>
</feature>
<feature type="transmembrane region" description="Helical" evidence="1">
    <location>
        <begin position="20"/>
        <end position="41"/>
    </location>
</feature>
<accession>A0A1I4F4R9</accession>
<dbReference type="AlphaFoldDB" id="A0A1I4F4R9"/>
<keyword evidence="4" id="KW-1185">Reference proteome</keyword>
<feature type="transmembrane region" description="Helical" evidence="1">
    <location>
        <begin position="179"/>
        <end position="205"/>
    </location>
</feature>
<evidence type="ECO:0000256" key="1">
    <source>
        <dbReference type="SAM" id="Phobius"/>
    </source>
</evidence>
<sequence length="269" mass="28055">MVALHSLSTAFQTIAHRPTLVLPAAILGLISVLSVVAQGSVWALPVSLAQLVAIPFVVAGFVALVEDARPGGRETRDFVAAGKRYFLTVLGGNVLLGIVMVIIAGILLVTAVLALGGFDAVFHGEFVITPVSVGIVGVVGILGWLVSLLFRFFIPAVVVEDRRVGDALGRSVEFVTGNFLSVVGFALVAETISLVLGLLPMWYFLYGAPTSVDEFVAAAGPSFAGTPTPLGLAILFLTGVVASLVGQTYLVCFFGECTDAQSDRPSTTY</sequence>
<name>A0A1I4F4R9_9EURY</name>
<keyword evidence="1" id="KW-1133">Transmembrane helix</keyword>
<reference evidence="4" key="1">
    <citation type="submission" date="2016-10" db="EMBL/GenBank/DDBJ databases">
        <authorList>
            <person name="Varghese N."/>
            <person name="Submissions S."/>
        </authorList>
    </citation>
    <scope>NUCLEOTIDE SEQUENCE [LARGE SCALE GENOMIC DNA]</scope>
    <source>
        <strain evidence="4">CGMCC 1.7738</strain>
    </source>
</reference>
<keyword evidence="1" id="KW-0472">Membrane</keyword>
<dbReference type="EMBL" id="FOTC01000002">
    <property type="protein sequence ID" value="SFL12924.1"/>
    <property type="molecule type" value="Genomic_DNA"/>
</dbReference>
<evidence type="ECO:0000259" key="2">
    <source>
        <dbReference type="Pfam" id="PF25231"/>
    </source>
</evidence>
<dbReference type="STRING" id="553466.SAMN04487950_2628"/>
<dbReference type="Proteomes" id="UP000199607">
    <property type="component" value="Unassembled WGS sequence"/>
</dbReference>
<feature type="transmembrane region" description="Helical" evidence="1">
    <location>
        <begin position="230"/>
        <end position="254"/>
    </location>
</feature>
<protein>
    <recommendedName>
        <fullName evidence="2">DUF7847 domain-containing protein</fullName>
    </recommendedName>
</protein>
<feature type="transmembrane region" description="Helical" evidence="1">
    <location>
        <begin position="47"/>
        <end position="65"/>
    </location>
</feature>
<evidence type="ECO:0000313" key="3">
    <source>
        <dbReference type="EMBL" id="SFL12924.1"/>
    </source>
</evidence>
<dbReference type="RefSeq" id="WP_089869872.1">
    <property type="nucleotide sequence ID" value="NZ_FOTC01000002.1"/>
</dbReference>
<dbReference type="Pfam" id="PF25231">
    <property type="entry name" value="DUF7847"/>
    <property type="match status" value="1"/>
</dbReference>